<evidence type="ECO:0000313" key="3">
    <source>
        <dbReference type="Proteomes" id="UP000309215"/>
    </source>
</evidence>
<proteinExistence type="predicted"/>
<sequence length="389" mass="41033">MLAVALVVCLGLAAVLVLVLLGLGRKQDAERAELDRRFLALGQALGAESEGGALRVTAQGQPFVLRLRHGRGGRAEIEVEATGSGAAARLPIVIRRETSVDMLGKKLRINREVQTGDATFDAAVYVESDAPDGDVERVLGEARVRQRVLALLDAGFSSVAIHDGGGKLLAVRDAGERFDDGALRTACGELGAITEALPAPSARPGPPALWLAGPVAAVVSVVLAFVGFYLLSWARGTYYPLGSSATIVGAALGLVAWLCALPLVGVLVRGRSVSFRLFGACFCFLLLAMPLSGAGTAIAMNGRMDAAPPTCLEARVSSKGSRTYKTSTSYFVHLDGLPREAAPVELPVQRELYTSLHEGQDVFVEVGRGRFGWAWLKGIRLDDVDCGGW</sequence>
<protein>
    <submittedName>
        <fullName evidence="2">Uncharacterized protein</fullName>
    </submittedName>
</protein>
<feature type="transmembrane region" description="Helical" evidence="1">
    <location>
        <begin position="238"/>
        <end position="265"/>
    </location>
</feature>
<dbReference type="OrthoDB" id="5502136at2"/>
<comment type="caution">
    <text evidence="2">The sequence shown here is derived from an EMBL/GenBank/DDBJ whole genome shotgun (WGS) entry which is preliminary data.</text>
</comment>
<accession>A0A4U1JK96</accession>
<evidence type="ECO:0000256" key="1">
    <source>
        <dbReference type="SAM" id="Phobius"/>
    </source>
</evidence>
<organism evidence="2 3">
    <name type="scientific">Polyangium fumosum</name>
    <dbReference type="NCBI Taxonomy" id="889272"/>
    <lineage>
        <taxon>Bacteria</taxon>
        <taxon>Pseudomonadati</taxon>
        <taxon>Myxococcota</taxon>
        <taxon>Polyangia</taxon>
        <taxon>Polyangiales</taxon>
        <taxon>Polyangiaceae</taxon>
        <taxon>Polyangium</taxon>
    </lineage>
</organism>
<keyword evidence="1" id="KW-0812">Transmembrane</keyword>
<dbReference type="Proteomes" id="UP000309215">
    <property type="component" value="Unassembled WGS sequence"/>
</dbReference>
<name>A0A4U1JK96_9BACT</name>
<keyword evidence="1" id="KW-1133">Transmembrane helix</keyword>
<keyword evidence="3" id="KW-1185">Reference proteome</keyword>
<reference evidence="2 3" key="1">
    <citation type="submission" date="2019-04" db="EMBL/GenBank/DDBJ databases">
        <authorList>
            <person name="Li Y."/>
            <person name="Wang J."/>
        </authorList>
    </citation>
    <scope>NUCLEOTIDE SEQUENCE [LARGE SCALE GENOMIC DNA]</scope>
    <source>
        <strain evidence="2 3">DSM 14668</strain>
    </source>
</reference>
<feature type="transmembrane region" description="Helical" evidence="1">
    <location>
        <begin position="277"/>
        <end position="299"/>
    </location>
</feature>
<feature type="transmembrane region" description="Helical" evidence="1">
    <location>
        <begin position="208"/>
        <end position="231"/>
    </location>
</feature>
<dbReference type="AlphaFoldDB" id="A0A4U1JK96"/>
<dbReference type="EMBL" id="SSMQ01000001">
    <property type="protein sequence ID" value="TKD13176.1"/>
    <property type="molecule type" value="Genomic_DNA"/>
</dbReference>
<dbReference type="RefSeq" id="WP_136926992.1">
    <property type="nucleotide sequence ID" value="NZ_SSMQ01000001.1"/>
</dbReference>
<keyword evidence="1" id="KW-0472">Membrane</keyword>
<gene>
    <name evidence="2" type="ORF">E8A74_01065</name>
</gene>
<evidence type="ECO:0000313" key="2">
    <source>
        <dbReference type="EMBL" id="TKD13176.1"/>
    </source>
</evidence>